<sequence length="220" mass="25589">MANRKLNPQVEEFLSKDSQWQEEYVKLRQLALECEELTEEFKWMHPCYTYKNKNIVLIHGFKEYCALLFHKGALLKDPQGILVQQTENVQAARQIRFKNLQEIMKRESAIKEYILEAIAVEKSGLEVMVKEHKEYSIPEELERKFEEIPALKTAFEGLTPGRQRAYILHFSQPKQAKTKVTRIEKAMERILNGKGLNDCICGLSQKMPNCDGSHKFAGKK</sequence>
<dbReference type="Gene3D" id="3.40.5.90">
    <property type="entry name" value="CDGSH iron-sulfur domain, mitoNEET-type"/>
    <property type="match status" value="1"/>
</dbReference>
<proteinExistence type="predicted"/>
<comment type="caution">
    <text evidence="1">The sequence shown here is derived from an EMBL/GenBank/DDBJ whole genome shotgun (WGS) entry which is preliminary data.</text>
</comment>
<dbReference type="Proteomes" id="UP000216961">
    <property type="component" value="Unassembled WGS sequence"/>
</dbReference>
<dbReference type="InterPro" id="IPR042216">
    <property type="entry name" value="MitoNEET_CISD"/>
</dbReference>
<dbReference type="RefSeq" id="WP_095333813.1">
    <property type="nucleotide sequence ID" value="NZ_CP026031.1"/>
</dbReference>
<name>A0A268F6I9_NIACI</name>
<dbReference type="AlphaFoldDB" id="A0A268F6I9"/>
<dbReference type="Pfam" id="PF08818">
    <property type="entry name" value="DUF1801"/>
    <property type="match status" value="1"/>
</dbReference>
<dbReference type="KEGG" id="bcir:C2I06_07180"/>
<dbReference type="InterPro" id="IPR014922">
    <property type="entry name" value="YdhG-like"/>
</dbReference>
<evidence type="ECO:0000313" key="2">
    <source>
        <dbReference type="Proteomes" id="UP000216961"/>
    </source>
</evidence>
<gene>
    <name evidence="1" type="ORF">CHH57_22290</name>
</gene>
<dbReference type="SUPFAM" id="SSF159888">
    <property type="entry name" value="YdhG-like"/>
    <property type="match status" value="1"/>
</dbReference>
<dbReference type="InterPro" id="IPR016786">
    <property type="entry name" value="YdeI_bac"/>
</dbReference>
<evidence type="ECO:0000313" key="1">
    <source>
        <dbReference type="EMBL" id="PAD80990.1"/>
    </source>
</evidence>
<accession>A0A268F6I9</accession>
<dbReference type="Pfam" id="PF13376">
    <property type="entry name" value="OmdA"/>
    <property type="match status" value="1"/>
</dbReference>
<dbReference type="PIRSF" id="PIRSF021308">
    <property type="entry name" value="UCP021308"/>
    <property type="match status" value="1"/>
</dbReference>
<organism evidence="1 2">
    <name type="scientific">Niallia circulans</name>
    <name type="common">Bacillus circulans</name>
    <dbReference type="NCBI Taxonomy" id="1397"/>
    <lineage>
        <taxon>Bacteria</taxon>
        <taxon>Bacillati</taxon>
        <taxon>Bacillota</taxon>
        <taxon>Bacilli</taxon>
        <taxon>Bacillales</taxon>
        <taxon>Bacillaceae</taxon>
        <taxon>Niallia</taxon>
    </lineage>
</organism>
<protein>
    <submittedName>
        <fullName evidence="1">Uncharacterized protein</fullName>
    </submittedName>
</protein>
<dbReference type="EMBL" id="NPBQ01000134">
    <property type="protein sequence ID" value="PAD80990.1"/>
    <property type="molecule type" value="Genomic_DNA"/>
</dbReference>
<dbReference type="Gene3D" id="3.90.1150.200">
    <property type="match status" value="1"/>
</dbReference>
<reference evidence="1 2" key="1">
    <citation type="submission" date="2017-07" db="EMBL/GenBank/DDBJ databases">
        <title>Isolation and whole genome analysis of endospore-forming bacteria from heroin.</title>
        <authorList>
            <person name="Kalinowski J."/>
            <person name="Ahrens B."/>
            <person name="Al-Dilaimi A."/>
            <person name="Winkler A."/>
            <person name="Wibberg D."/>
            <person name="Schleenbecker U."/>
            <person name="Ruckert C."/>
            <person name="Wolfel R."/>
            <person name="Grass G."/>
        </authorList>
    </citation>
    <scope>NUCLEOTIDE SEQUENCE [LARGE SCALE GENOMIC DNA]</scope>
    <source>
        <strain evidence="1 2">7521-2</strain>
    </source>
</reference>